<name>F3QWT4_9BACT</name>
<proteinExistence type="predicted"/>
<reference evidence="2 3" key="1">
    <citation type="submission" date="2011-02" db="EMBL/GenBank/DDBJ databases">
        <authorList>
            <person name="Weinstock G."/>
            <person name="Sodergren E."/>
            <person name="Clifton S."/>
            <person name="Fulton L."/>
            <person name="Fulton B."/>
            <person name="Courtney L."/>
            <person name="Fronick C."/>
            <person name="Harrison M."/>
            <person name="Strong C."/>
            <person name="Farmer C."/>
            <person name="Delahaunty K."/>
            <person name="Markovic C."/>
            <person name="Hall O."/>
            <person name="Minx P."/>
            <person name="Tomlinson C."/>
            <person name="Mitreva M."/>
            <person name="Hou S."/>
            <person name="Chen J."/>
            <person name="Wollam A."/>
            <person name="Pepin K.H."/>
            <person name="Johnson M."/>
            <person name="Bhonagiri V."/>
            <person name="Zhang X."/>
            <person name="Suruliraj S."/>
            <person name="Warren W."/>
            <person name="Chinwalla A."/>
            <person name="Mardis E.R."/>
            <person name="Wilson R.K."/>
        </authorList>
    </citation>
    <scope>NUCLEOTIDE SEQUENCE [LARGE SCALE GENOMIC DNA]</scope>
    <source>
        <strain evidence="2 3">YIT 11841</strain>
    </source>
</reference>
<dbReference type="EMBL" id="AFBR01000073">
    <property type="protein sequence ID" value="EGG51989.1"/>
    <property type="molecule type" value="Genomic_DNA"/>
</dbReference>
<sequence length="319" mass="35402">MEHKVRKGMKWLWLFCLLCWTACGGEEPAGETLLPPKDCEVTVSVRLDAASLRGMGDPGSGTGEGTAEWTRIDIFLVYDWGQVLHYSLGEDYVSGKEQKFYAFAGTVRDVYAVAYKETGVTTVTASSEQGIQDLQTALLSGFSTAEEKKAYLLSLFSGRAGKAIEVEKEKITTIKVTLQRIIAKVDVQWDAEDAYSPEGYVEARMGSITLYGTERGWFFPQFHQAEEALTYAGCYQADDAVSERNGRTYFYTFSGQKNKFTFSVSHKKKGEGASEKTEYTAEFLSPLDAASWHKVNLSVKGTSFEAESHDLQLMSNQGN</sequence>
<dbReference type="HOGENOM" id="CLU_831171_0_0_10"/>
<accession>F3QWT4</accession>
<dbReference type="STRING" id="762982.HMPREF9442_02666"/>
<protein>
    <submittedName>
        <fullName evidence="2">Conserved domain protein</fullName>
    </submittedName>
</protein>
<evidence type="ECO:0000313" key="3">
    <source>
        <dbReference type="Proteomes" id="UP000005546"/>
    </source>
</evidence>
<evidence type="ECO:0000256" key="1">
    <source>
        <dbReference type="SAM" id="SignalP"/>
    </source>
</evidence>
<dbReference type="RefSeq" id="WP_008628791.1">
    <property type="nucleotide sequence ID" value="NZ_GL883870.1"/>
</dbReference>
<comment type="caution">
    <text evidence="2">The sequence shown here is derived from an EMBL/GenBank/DDBJ whole genome shotgun (WGS) entry which is preliminary data.</text>
</comment>
<dbReference type="AlphaFoldDB" id="F3QWT4"/>
<organism evidence="2 3">
    <name type="scientific">Paraprevotella xylaniphila YIT 11841</name>
    <dbReference type="NCBI Taxonomy" id="762982"/>
    <lineage>
        <taxon>Bacteria</taxon>
        <taxon>Pseudomonadati</taxon>
        <taxon>Bacteroidota</taxon>
        <taxon>Bacteroidia</taxon>
        <taxon>Bacteroidales</taxon>
        <taxon>Prevotellaceae</taxon>
        <taxon>Paraprevotella</taxon>
    </lineage>
</organism>
<gene>
    <name evidence="2" type="ORF">HMPREF9442_02666</name>
</gene>
<dbReference type="OrthoDB" id="1086656at2"/>
<keyword evidence="3" id="KW-1185">Reference proteome</keyword>
<feature type="chain" id="PRO_5003300732" evidence="1">
    <location>
        <begin position="25"/>
        <end position="319"/>
    </location>
</feature>
<feature type="signal peptide" evidence="1">
    <location>
        <begin position="1"/>
        <end position="24"/>
    </location>
</feature>
<evidence type="ECO:0000313" key="2">
    <source>
        <dbReference type="EMBL" id="EGG51989.1"/>
    </source>
</evidence>
<keyword evidence="1" id="KW-0732">Signal</keyword>
<dbReference type="Proteomes" id="UP000005546">
    <property type="component" value="Unassembled WGS sequence"/>
</dbReference>